<evidence type="ECO:0000313" key="1">
    <source>
        <dbReference type="EMBL" id="JAB66924.1"/>
    </source>
</evidence>
<accession>V5GS11</accession>
<reference evidence="1" key="1">
    <citation type="submission" date="2013-07" db="EMBL/GenBank/DDBJ databases">
        <title>Midgut Transcriptome Profiling of Anoplphora glabripennis, a Lignocellulose Degrading, Wood-Boring Cerambycid.</title>
        <authorList>
            <person name="Scully E.D."/>
            <person name="Hoover K."/>
            <person name="Carlson J.E."/>
            <person name="Tien M."/>
            <person name="Geib S.M."/>
        </authorList>
    </citation>
    <scope>NUCLEOTIDE SEQUENCE</scope>
</reference>
<dbReference type="EMBL" id="GALX01001542">
    <property type="protein sequence ID" value="JAB66924.1"/>
    <property type="molecule type" value="Transcribed_RNA"/>
</dbReference>
<feature type="non-terminal residue" evidence="1">
    <location>
        <position position="114"/>
    </location>
</feature>
<dbReference type="AlphaFoldDB" id="V5GS11"/>
<proteinExistence type="predicted"/>
<evidence type="ECO:0008006" key="2">
    <source>
        <dbReference type="Google" id="ProtNLM"/>
    </source>
</evidence>
<sequence length="114" mass="13501">MVFEWFNSRLLSVNYDKTRFLPIYVDVRSTPTFKTLTIRDITIQSVPEFKYLGVMLDSNLKWDKHIKYVIKKIRSLFHRFKVLRDILDGDMLKVVYTSPVQSHLIYGILAWGTA</sequence>
<organism evidence="1">
    <name type="scientific">Anoplophora glabripennis</name>
    <name type="common">Asian longhorn beetle</name>
    <name type="synonym">Anoplophora nobilis</name>
    <dbReference type="NCBI Taxonomy" id="217634"/>
    <lineage>
        <taxon>Eukaryota</taxon>
        <taxon>Metazoa</taxon>
        <taxon>Ecdysozoa</taxon>
        <taxon>Arthropoda</taxon>
        <taxon>Hexapoda</taxon>
        <taxon>Insecta</taxon>
        <taxon>Pterygota</taxon>
        <taxon>Neoptera</taxon>
        <taxon>Endopterygota</taxon>
        <taxon>Coleoptera</taxon>
        <taxon>Polyphaga</taxon>
        <taxon>Cucujiformia</taxon>
        <taxon>Chrysomeloidea</taxon>
        <taxon>Cerambycidae</taxon>
        <taxon>Lamiinae</taxon>
        <taxon>Lamiini</taxon>
        <taxon>Anoplophora</taxon>
    </lineage>
</organism>
<protein>
    <recommendedName>
        <fullName evidence="2">RNA-directed DNA polymerase from mobile element jockey</fullName>
    </recommendedName>
</protein>
<name>V5GS11_ANOGL</name>